<protein>
    <submittedName>
        <fullName evidence="2">Uncharacterized protein</fullName>
    </submittedName>
</protein>
<dbReference type="KEGG" id="muh:HYN43_019245"/>
<reference evidence="2 3" key="1">
    <citation type="submission" date="2018-10" db="EMBL/GenBank/DDBJ databases">
        <title>Genome sequencing of Mucilaginibacter sp. HYN0043.</title>
        <authorList>
            <person name="Kim M."/>
            <person name="Yi H."/>
        </authorList>
    </citation>
    <scope>NUCLEOTIDE SEQUENCE [LARGE SCALE GENOMIC DNA]</scope>
    <source>
        <strain evidence="2 3">HYN0043</strain>
    </source>
</reference>
<keyword evidence="1" id="KW-1133">Transmembrane helix</keyword>
<feature type="transmembrane region" description="Helical" evidence="1">
    <location>
        <begin position="175"/>
        <end position="200"/>
    </location>
</feature>
<gene>
    <name evidence="2" type="ORF">HYN43_019245</name>
</gene>
<organism evidence="2 3">
    <name type="scientific">Mucilaginibacter celer</name>
    <dbReference type="NCBI Taxonomy" id="2305508"/>
    <lineage>
        <taxon>Bacteria</taxon>
        <taxon>Pseudomonadati</taxon>
        <taxon>Bacteroidota</taxon>
        <taxon>Sphingobacteriia</taxon>
        <taxon>Sphingobacteriales</taxon>
        <taxon>Sphingobacteriaceae</taxon>
        <taxon>Mucilaginibacter</taxon>
    </lineage>
</organism>
<name>A0A494W0R6_9SPHI</name>
<feature type="transmembrane region" description="Helical" evidence="1">
    <location>
        <begin position="80"/>
        <end position="97"/>
    </location>
</feature>
<keyword evidence="1" id="KW-0812">Transmembrane</keyword>
<dbReference type="AlphaFoldDB" id="A0A494W0R6"/>
<accession>A0A494W0R6</accession>
<feature type="transmembrane region" description="Helical" evidence="1">
    <location>
        <begin position="144"/>
        <end position="163"/>
    </location>
</feature>
<keyword evidence="1" id="KW-0472">Membrane</keyword>
<dbReference type="OrthoDB" id="644028at2"/>
<keyword evidence="3" id="KW-1185">Reference proteome</keyword>
<feature type="transmembrane region" description="Helical" evidence="1">
    <location>
        <begin position="21"/>
        <end position="40"/>
    </location>
</feature>
<dbReference type="Proteomes" id="UP000270046">
    <property type="component" value="Chromosome"/>
</dbReference>
<evidence type="ECO:0000313" key="3">
    <source>
        <dbReference type="Proteomes" id="UP000270046"/>
    </source>
</evidence>
<proteinExistence type="predicted"/>
<sequence>MQYSTFLKKQATAFVDIYQKQFLKTIGPAFLWTVLCFIIIEVLSNYSNYDTIAKTHPVSILSFFTLRFSSNEVYCLADNGKSVFLFFVSIFSVKLLHKVNIKSVVGLLLILIVCVLLDFSFFRLKGQLHHAVNNQNLDRWIANVIFHARIYIPLILFALVIQLNVFAQPIKPRQLVFLLIAVYFFNEAAYEVTLLLRGVIFELLMIPVKAKSTFYFVESALGSVLMASCFLGFHCAMTAPFSLTDVGEEKG</sequence>
<evidence type="ECO:0000256" key="1">
    <source>
        <dbReference type="SAM" id="Phobius"/>
    </source>
</evidence>
<dbReference type="EMBL" id="CP032869">
    <property type="protein sequence ID" value="AYL97313.1"/>
    <property type="molecule type" value="Genomic_DNA"/>
</dbReference>
<feature type="transmembrane region" description="Helical" evidence="1">
    <location>
        <begin position="104"/>
        <end position="124"/>
    </location>
</feature>
<feature type="transmembrane region" description="Helical" evidence="1">
    <location>
        <begin position="212"/>
        <end position="233"/>
    </location>
</feature>
<dbReference type="RefSeq" id="WP_119410886.1">
    <property type="nucleotide sequence ID" value="NZ_CP032869.1"/>
</dbReference>
<evidence type="ECO:0000313" key="2">
    <source>
        <dbReference type="EMBL" id="AYL97313.1"/>
    </source>
</evidence>